<dbReference type="Proteomes" id="UP001240250">
    <property type="component" value="Unassembled WGS sequence"/>
</dbReference>
<evidence type="ECO:0000256" key="2">
    <source>
        <dbReference type="PIRNR" id="PIRNR016661"/>
    </source>
</evidence>
<dbReference type="PIRSF" id="PIRSF016661">
    <property type="entry name" value="BioY"/>
    <property type="match status" value="1"/>
</dbReference>
<keyword evidence="4" id="KW-1133">Transmembrane helix</keyword>
<name>A0ABU0GFZ4_9CELL</name>
<protein>
    <recommendedName>
        <fullName evidence="2">Biotin transporter</fullName>
    </recommendedName>
</protein>
<accession>A0ABU0GFZ4</accession>
<sequence length="220" mass="22126">MSSALPDDRTSSLVDASTAPVADAPAAPPEPRAARRTSTDVALVATFAAFVAACALVPAIPTGTPVPITLQTFGVVVAGLVLGARRGFLAVALYLVVGLAGVPVFAEMTGGLGVLGKPSAGYLLAFPLAAAAAGWLGGLALRARPRWRYALLVAAGLGSSFLVTHPAGIVGLMARLGVGPGEALAIDVVYWPGDVVKNLLAAGVTLAVLRAFPDLRRGRA</sequence>
<feature type="transmembrane region" description="Helical" evidence="4">
    <location>
        <begin position="41"/>
        <end position="60"/>
    </location>
</feature>
<feature type="region of interest" description="Disordered" evidence="3">
    <location>
        <begin position="1"/>
        <end position="35"/>
    </location>
</feature>
<gene>
    <name evidence="5" type="ORF">JO380_000047</name>
</gene>
<feature type="transmembrane region" description="Helical" evidence="4">
    <location>
        <begin position="91"/>
        <end position="115"/>
    </location>
</feature>
<evidence type="ECO:0000256" key="1">
    <source>
        <dbReference type="ARBA" id="ARBA00010692"/>
    </source>
</evidence>
<dbReference type="Pfam" id="PF02632">
    <property type="entry name" value="BioY"/>
    <property type="match status" value="1"/>
</dbReference>
<dbReference type="PANTHER" id="PTHR34295">
    <property type="entry name" value="BIOTIN TRANSPORTER BIOY"/>
    <property type="match status" value="1"/>
</dbReference>
<feature type="compositionally biased region" description="Low complexity" evidence="3">
    <location>
        <begin position="14"/>
        <end position="25"/>
    </location>
</feature>
<evidence type="ECO:0000256" key="4">
    <source>
        <dbReference type="SAM" id="Phobius"/>
    </source>
</evidence>
<comment type="similarity">
    <text evidence="1 2">Belongs to the BioY family.</text>
</comment>
<evidence type="ECO:0000313" key="5">
    <source>
        <dbReference type="EMBL" id="MDQ0423666.1"/>
    </source>
</evidence>
<feature type="compositionally biased region" description="Basic and acidic residues" evidence="3">
    <location>
        <begin position="1"/>
        <end position="10"/>
    </location>
</feature>
<dbReference type="PANTHER" id="PTHR34295:SF1">
    <property type="entry name" value="BIOTIN TRANSPORTER BIOY"/>
    <property type="match status" value="1"/>
</dbReference>
<comment type="subcellular location">
    <subcellularLocation>
        <location evidence="2">Cell membrane</location>
        <topology evidence="2">Multi-pass membrane protein</topology>
    </subcellularLocation>
</comment>
<feature type="transmembrane region" description="Helical" evidence="4">
    <location>
        <begin position="66"/>
        <end position="84"/>
    </location>
</feature>
<keyword evidence="2" id="KW-1003">Cell membrane</keyword>
<dbReference type="EMBL" id="JAUSVM010000001">
    <property type="protein sequence ID" value="MDQ0423666.1"/>
    <property type="molecule type" value="Genomic_DNA"/>
</dbReference>
<keyword evidence="2" id="KW-0813">Transport</keyword>
<evidence type="ECO:0000256" key="3">
    <source>
        <dbReference type="SAM" id="MobiDB-lite"/>
    </source>
</evidence>
<proteinExistence type="inferred from homology"/>
<dbReference type="InterPro" id="IPR003784">
    <property type="entry name" value="BioY"/>
</dbReference>
<organism evidence="5 6">
    <name type="scientific">Cellulomonas iranensis</name>
    <dbReference type="NCBI Taxonomy" id="76862"/>
    <lineage>
        <taxon>Bacteria</taxon>
        <taxon>Bacillati</taxon>
        <taxon>Actinomycetota</taxon>
        <taxon>Actinomycetes</taxon>
        <taxon>Micrococcales</taxon>
        <taxon>Cellulomonadaceae</taxon>
        <taxon>Cellulomonas</taxon>
    </lineage>
</organism>
<reference evidence="5 6" key="1">
    <citation type="submission" date="2023-07" db="EMBL/GenBank/DDBJ databases">
        <title>Sequencing the genomes of 1000 actinobacteria strains.</title>
        <authorList>
            <person name="Klenk H.-P."/>
        </authorList>
    </citation>
    <scope>NUCLEOTIDE SEQUENCE [LARGE SCALE GENOMIC DNA]</scope>
    <source>
        <strain evidence="5 6">DSM 14785</strain>
    </source>
</reference>
<dbReference type="RefSeq" id="WP_070318927.1">
    <property type="nucleotide sequence ID" value="NZ_JAUSVM010000001.1"/>
</dbReference>
<dbReference type="Gene3D" id="1.10.1760.20">
    <property type="match status" value="1"/>
</dbReference>
<keyword evidence="2 4" id="KW-0472">Membrane</keyword>
<evidence type="ECO:0000313" key="6">
    <source>
        <dbReference type="Proteomes" id="UP001240250"/>
    </source>
</evidence>
<feature type="transmembrane region" description="Helical" evidence="4">
    <location>
        <begin position="195"/>
        <end position="212"/>
    </location>
</feature>
<feature type="transmembrane region" description="Helical" evidence="4">
    <location>
        <begin position="121"/>
        <end position="142"/>
    </location>
</feature>
<comment type="caution">
    <text evidence="5">The sequence shown here is derived from an EMBL/GenBank/DDBJ whole genome shotgun (WGS) entry which is preliminary data.</text>
</comment>
<keyword evidence="6" id="KW-1185">Reference proteome</keyword>
<feature type="transmembrane region" description="Helical" evidence="4">
    <location>
        <begin position="149"/>
        <end position="175"/>
    </location>
</feature>
<keyword evidence="4" id="KW-0812">Transmembrane</keyword>